<dbReference type="HOGENOM" id="CLU_2386390_0_0_1"/>
<evidence type="ECO:0000313" key="1">
    <source>
        <dbReference type="EMBL" id="KIK57396.1"/>
    </source>
</evidence>
<sequence>MLNILVLESRRFGCITRSDRRSFRRVVETGFLLKLERFLSKLASIPTCCTIFLWGSDFASCDAAIAADVRQNFHLLRILGSFDNSGYTSSLLKE</sequence>
<name>A0A0D0BQJ0_9AGAR</name>
<gene>
    <name evidence="1" type="ORF">GYMLUDRAFT_46271</name>
</gene>
<protein>
    <submittedName>
        <fullName evidence="1">Uncharacterized protein</fullName>
    </submittedName>
</protein>
<dbReference type="Proteomes" id="UP000053593">
    <property type="component" value="Unassembled WGS sequence"/>
</dbReference>
<organism evidence="1 2">
    <name type="scientific">Collybiopsis luxurians FD-317 M1</name>
    <dbReference type="NCBI Taxonomy" id="944289"/>
    <lineage>
        <taxon>Eukaryota</taxon>
        <taxon>Fungi</taxon>
        <taxon>Dikarya</taxon>
        <taxon>Basidiomycota</taxon>
        <taxon>Agaricomycotina</taxon>
        <taxon>Agaricomycetes</taxon>
        <taxon>Agaricomycetidae</taxon>
        <taxon>Agaricales</taxon>
        <taxon>Marasmiineae</taxon>
        <taxon>Omphalotaceae</taxon>
        <taxon>Collybiopsis</taxon>
        <taxon>Collybiopsis luxurians</taxon>
    </lineage>
</organism>
<accession>A0A0D0BQJ0</accession>
<dbReference type="AlphaFoldDB" id="A0A0D0BQJ0"/>
<reference evidence="1 2" key="1">
    <citation type="submission" date="2014-04" db="EMBL/GenBank/DDBJ databases">
        <title>Evolutionary Origins and Diversification of the Mycorrhizal Mutualists.</title>
        <authorList>
            <consortium name="DOE Joint Genome Institute"/>
            <consortium name="Mycorrhizal Genomics Consortium"/>
            <person name="Kohler A."/>
            <person name="Kuo A."/>
            <person name="Nagy L.G."/>
            <person name="Floudas D."/>
            <person name="Copeland A."/>
            <person name="Barry K.W."/>
            <person name="Cichocki N."/>
            <person name="Veneault-Fourrey C."/>
            <person name="LaButti K."/>
            <person name="Lindquist E.A."/>
            <person name="Lipzen A."/>
            <person name="Lundell T."/>
            <person name="Morin E."/>
            <person name="Murat C."/>
            <person name="Riley R."/>
            <person name="Ohm R."/>
            <person name="Sun H."/>
            <person name="Tunlid A."/>
            <person name="Henrissat B."/>
            <person name="Grigoriev I.V."/>
            <person name="Hibbett D.S."/>
            <person name="Martin F."/>
        </authorList>
    </citation>
    <scope>NUCLEOTIDE SEQUENCE [LARGE SCALE GENOMIC DNA]</scope>
    <source>
        <strain evidence="1 2">FD-317 M1</strain>
    </source>
</reference>
<proteinExistence type="predicted"/>
<evidence type="ECO:0000313" key="2">
    <source>
        <dbReference type="Proteomes" id="UP000053593"/>
    </source>
</evidence>
<dbReference type="EMBL" id="KN834791">
    <property type="protein sequence ID" value="KIK57396.1"/>
    <property type="molecule type" value="Genomic_DNA"/>
</dbReference>
<keyword evidence="2" id="KW-1185">Reference proteome</keyword>